<organism evidence="1 2">
    <name type="scientific">Crocosphaera watsonii WH 0402</name>
    <dbReference type="NCBI Taxonomy" id="1284629"/>
    <lineage>
        <taxon>Bacteria</taxon>
        <taxon>Bacillati</taxon>
        <taxon>Cyanobacteriota</taxon>
        <taxon>Cyanophyceae</taxon>
        <taxon>Oscillatoriophycideae</taxon>
        <taxon>Chroococcales</taxon>
        <taxon>Aphanothecaceae</taxon>
        <taxon>Crocosphaera</taxon>
    </lineage>
</organism>
<proteinExistence type="predicted"/>
<protein>
    <submittedName>
        <fullName evidence="1">Uncharacterized protein</fullName>
    </submittedName>
</protein>
<accession>T2JWJ4</accession>
<dbReference type="EMBL" id="CAQN01000879">
    <property type="protein sequence ID" value="CCQ69007.1"/>
    <property type="molecule type" value="Genomic_DNA"/>
</dbReference>
<evidence type="ECO:0000313" key="1">
    <source>
        <dbReference type="EMBL" id="CCQ69007.1"/>
    </source>
</evidence>
<comment type="caution">
    <text evidence="1">The sequence shown here is derived from an EMBL/GenBank/DDBJ whole genome shotgun (WGS) entry which is preliminary data.</text>
</comment>
<gene>
    <name evidence="1" type="ORF">CWATWH0402_6348</name>
</gene>
<dbReference type="AlphaFoldDB" id="T2JWJ4"/>
<sequence>MPNDQAELVDLTVPEHFLPTQLVFDQDTPQQREIDGFLTQHIRFVLIHRSAAIEVQEKMNNGWKYIGEGYRKGQITKYGELASKRQGKLQITHKILIVVP</sequence>
<name>T2JWJ4_CROWT</name>
<reference evidence="1 2" key="2">
    <citation type="submission" date="2013-09" db="EMBL/GenBank/DDBJ databases">
        <title>Whole genome comparison of six Crocosphaera watsonii strains with differing phenotypes.</title>
        <authorList>
            <person name="Bench S.R."/>
            <person name="Heller P."/>
            <person name="Frank I."/>
            <person name="Arciniega M."/>
            <person name="Shilova I.N."/>
            <person name="Zehr J.P."/>
        </authorList>
    </citation>
    <scope>NUCLEOTIDE SEQUENCE [LARGE SCALE GENOMIC DNA]</scope>
    <source>
        <strain evidence="1 2">WH 0402</strain>
    </source>
</reference>
<evidence type="ECO:0000313" key="2">
    <source>
        <dbReference type="Proteomes" id="UP000018130"/>
    </source>
</evidence>
<reference evidence="1 2" key="1">
    <citation type="submission" date="2013-01" db="EMBL/GenBank/DDBJ databases">
        <authorList>
            <person name="Bench S."/>
        </authorList>
    </citation>
    <scope>NUCLEOTIDE SEQUENCE [LARGE SCALE GENOMIC DNA]</scope>
    <source>
        <strain evidence="1 2">WH 0402</strain>
    </source>
</reference>
<dbReference type="Proteomes" id="UP000018130">
    <property type="component" value="Unassembled WGS sequence"/>
</dbReference>